<evidence type="ECO:0000313" key="8">
    <source>
        <dbReference type="Proteomes" id="UP001612741"/>
    </source>
</evidence>
<evidence type="ECO:0000256" key="3">
    <source>
        <dbReference type="ARBA" id="ARBA00023082"/>
    </source>
</evidence>
<dbReference type="InterPro" id="IPR013324">
    <property type="entry name" value="RNA_pol_sigma_r3/r4-like"/>
</dbReference>
<evidence type="ECO:0000256" key="4">
    <source>
        <dbReference type="ARBA" id="ARBA00023163"/>
    </source>
</evidence>
<sequence length="182" mass="19819">MPGNTGKIGDPEVFAGVFDAHFDEIHRYVAQRLGVDAAEDVVSDAFLIAFRKRAQFDPARAAVRTWLYGIATNLIGKHRRQEARMLRALGRHGPEPDQPGHEDRVVVQVSAEGLRRDLAGALAGLEQRDRDVVQLIALAGLSHEEVAEALGIPNGTVRSRLNRARKKLRGALAPSLLEAGHG</sequence>
<feature type="domain" description="RNA polymerase sigma factor 70 region 4 type 2" evidence="6">
    <location>
        <begin position="116"/>
        <end position="168"/>
    </location>
</feature>
<protein>
    <submittedName>
        <fullName evidence="7">RNA polymerase sigma factor</fullName>
    </submittedName>
</protein>
<dbReference type="Gene3D" id="1.10.10.10">
    <property type="entry name" value="Winged helix-like DNA-binding domain superfamily/Winged helix DNA-binding domain"/>
    <property type="match status" value="1"/>
</dbReference>
<dbReference type="InterPro" id="IPR036388">
    <property type="entry name" value="WH-like_DNA-bd_sf"/>
</dbReference>
<dbReference type="Gene3D" id="1.10.1740.10">
    <property type="match status" value="1"/>
</dbReference>
<dbReference type="Proteomes" id="UP001612741">
    <property type="component" value="Unassembled WGS sequence"/>
</dbReference>
<keyword evidence="4" id="KW-0804">Transcription</keyword>
<dbReference type="Pfam" id="PF04542">
    <property type="entry name" value="Sigma70_r2"/>
    <property type="match status" value="1"/>
</dbReference>
<evidence type="ECO:0000256" key="2">
    <source>
        <dbReference type="ARBA" id="ARBA00023015"/>
    </source>
</evidence>
<dbReference type="InterPro" id="IPR014284">
    <property type="entry name" value="RNA_pol_sigma-70_dom"/>
</dbReference>
<evidence type="ECO:0000256" key="1">
    <source>
        <dbReference type="ARBA" id="ARBA00010641"/>
    </source>
</evidence>
<dbReference type="RefSeq" id="WP_397082358.1">
    <property type="nucleotide sequence ID" value="NZ_JBITGY010000004.1"/>
</dbReference>
<evidence type="ECO:0000313" key="7">
    <source>
        <dbReference type="EMBL" id="MFI6499141.1"/>
    </source>
</evidence>
<dbReference type="Pfam" id="PF08281">
    <property type="entry name" value="Sigma70_r4_2"/>
    <property type="match status" value="1"/>
</dbReference>
<keyword evidence="2" id="KW-0805">Transcription regulation</keyword>
<organism evidence="7 8">
    <name type="scientific">Nonomuraea typhae</name>
    <dbReference type="NCBI Taxonomy" id="2603600"/>
    <lineage>
        <taxon>Bacteria</taxon>
        <taxon>Bacillati</taxon>
        <taxon>Actinomycetota</taxon>
        <taxon>Actinomycetes</taxon>
        <taxon>Streptosporangiales</taxon>
        <taxon>Streptosporangiaceae</taxon>
        <taxon>Nonomuraea</taxon>
    </lineage>
</organism>
<accession>A0ABW7YTB0</accession>
<reference evidence="7 8" key="1">
    <citation type="submission" date="2024-10" db="EMBL/GenBank/DDBJ databases">
        <title>The Natural Products Discovery Center: Release of the First 8490 Sequenced Strains for Exploring Actinobacteria Biosynthetic Diversity.</title>
        <authorList>
            <person name="Kalkreuter E."/>
            <person name="Kautsar S.A."/>
            <person name="Yang D."/>
            <person name="Bader C.D."/>
            <person name="Teijaro C.N."/>
            <person name="Fluegel L."/>
            <person name="Davis C.M."/>
            <person name="Simpson J.R."/>
            <person name="Lauterbach L."/>
            <person name="Steele A.D."/>
            <person name="Gui C."/>
            <person name="Meng S."/>
            <person name="Li G."/>
            <person name="Viehrig K."/>
            <person name="Ye F."/>
            <person name="Su P."/>
            <person name="Kiefer A.F."/>
            <person name="Nichols A."/>
            <person name="Cepeda A.J."/>
            <person name="Yan W."/>
            <person name="Fan B."/>
            <person name="Jiang Y."/>
            <person name="Adhikari A."/>
            <person name="Zheng C.-J."/>
            <person name="Schuster L."/>
            <person name="Cowan T.M."/>
            <person name="Smanski M.J."/>
            <person name="Chevrette M.G."/>
            <person name="De Carvalho L.P.S."/>
            <person name="Shen B."/>
        </authorList>
    </citation>
    <scope>NUCLEOTIDE SEQUENCE [LARGE SCALE GENOMIC DNA]</scope>
    <source>
        <strain evidence="7 8">NPDC050545</strain>
    </source>
</reference>
<keyword evidence="8" id="KW-1185">Reference proteome</keyword>
<dbReference type="CDD" id="cd06171">
    <property type="entry name" value="Sigma70_r4"/>
    <property type="match status" value="1"/>
</dbReference>
<dbReference type="SUPFAM" id="SSF88659">
    <property type="entry name" value="Sigma3 and sigma4 domains of RNA polymerase sigma factors"/>
    <property type="match status" value="1"/>
</dbReference>
<feature type="domain" description="RNA polymerase sigma-70 region 2" evidence="5">
    <location>
        <begin position="18"/>
        <end position="84"/>
    </location>
</feature>
<comment type="caution">
    <text evidence="7">The sequence shown here is derived from an EMBL/GenBank/DDBJ whole genome shotgun (WGS) entry which is preliminary data.</text>
</comment>
<dbReference type="InterPro" id="IPR007627">
    <property type="entry name" value="RNA_pol_sigma70_r2"/>
</dbReference>
<proteinExistence type="inferred from homology"/>
<dbReference type="InterPro" id="IPR039425">
    <property type="entry name" value="RNA_pol_sigma-70-like"/>
</dbReference>
<dbReference type="PANTHER" id="PTHR43133">
    <property type="entry name" value="RNA POLYMERASE ECF-TYPE SIGMA FACTO"/>
    <property type="match status" value="1"/>
</dbReference>
<dbReference type="EMBL" id="JBITGY010000004">
    <property type="protein sequence ID" value="MFI6499141.1"/>
    <property type="molecule type" value="Genomic_DNA"/>
</dbReference>
<dbReference type="InterPro" id="IPR013249">
    <property type="entry name" value="RNA_pol_sigma70_r4_t2"/>
</dbReference>
<comment type="similarity">
    <text evidence="1">Belongs to the sigma-70 factor family. ECF subfamily.</text>
</comment>
<dbReference type="NCBIfam" id="TIGR02937">
    <property type="entry name" value="sigma70-ECF"/>
    <property type="match status" value="1"/>
</dbReference>
<gene>
    <name evidence="7" type="ORF">ACIBG2_17265</name>
</gene>
<dbReference type="PANTHER" id="PTHR43133:SF25">
    <property type="entry name" value="RNA POLYMERASE SIGMA FACTOR RFAY-RELATED"/>
    <property type="match status" value="1"/>
</dbReference>
<name>A0ABW7YTB0_9ACTN</name>
<evidence type="ECO:0000259" key="5">
    <source>
        <dbReference type="Pfam" id="PF04542"/>
    </source>
</evidence>
<dbReference type="InterPro" id="IPR013325">
    <property type="entry name" value="RNA_pol_sigma_r2"/>
</dbReference>
<evidence type="ECO:0000259" key="6">
    <source>
        <dbReference type="Pfam" id="PF08281"/>
    </source>
</evidence>
<dbReference type="SUPFAM" id="SSF88946">
    <property type="entry name" value="Sigma2 domain of RNA polymerase sigma factors"/>
    <property type="match status" value="1"/>
</dbReference>
<keyword evidence="3" id="KW-0731">Sigma factor</keyword>